<dbReference type="GO" id="GO:0006508">
    <property type="term" value="P:proteolysis"/>
    <property type="evidence" value="ECO:0007669"/>
    <property type="project" value="UniProtKB-KW"/>
</dbReference>
<evidence type="ECO:0000256" key="1">
    <source>
        <dbReference type="ARBA" id="ARBA00007664"/>
    </source>
</evidence>
<keyword evidence="3" id="KW-0732">Signal</keyword>
<sequence>MRSTLLRFAIVACACALMISPVFALSGGSPARTGDRLTRATVFITSLTPSGKNRAQVGNCTGVLIDRDLILTAGHCLSDLGGPSLVVAQFFDRSNRVVGAIQVASGAMHPDYAGRASADDPKPELLGADLAVLKLASPAPADRKPIALADDPVAASKVASVLAGAGLRRPADEGSAGQLRVARVASEVVTDGPTAVALGVAGGMICRGDSGGPVVSSAGLWGIVIAIVRKKSLCNSTVFMAVLDPTSRGFRTMVSRAKKSS</sequence>
<dbReference type="PANTHER" id="PTHR24276:SF98">
    <property type="entry name" value="FI18310P1-RELATED"/>
    <property type="match status" value="1"/>
</dbReference>
<feature type="signal peptide" evidence="3">
    <location>
        <begin position="1"/>
        <end position="24"/>
    </location>
</feature>
<keyword evidence="2" id="KW-1015">Disulfide bond</keyword>
<dbReference type="AlphaFoldDB" id="A0A4V2JEE7"/>
<keyword evidence="5" id="KW-0645">Protease</keyword>
<dbReference type="GO" id="GO:0004252">
    <property type="term" value="F:serine-type endopeptidase activity"/>
    <property type="evidence" value="ECO:0007669"/>
    <property type="project" value="InterPro"/>
</dbReference>
<feature type="chain" id="PRO_5020500306" evidence="3">
    <location>
        <begin position="25"/>
        <end position="261"/>
    </location>
</feature>
<dbReference type="SMART" id="SM00020">
    <property type="entry name" value="Tryp_SPc"/>
    <property type="match status" value="1"/>
</dbReference>
<dbReference type="InterPro" id="IPR018114">
    <property type="entry name" value="TRYPSIN_HIS"/>
</dbReference>
<evidence type="ECO:0000259" key="4">
    <source>
        <dbReference type="PROSITE" id="PS50240"/>
    </source>
</evidence>
<evidence type="ECO:0000256" key="3">
    <source>
        <dbReference type="SAM" id="SignalP"/>
    </source>
</evidence>
<evidence type="ECO:0000313" key="6">
    <source>
        <dbReference type="Proteomes" id="UP000291613"/>
    </source>
</evidence>
<dbReference type="Gene3D" id="2.40.10.10">
    <property type="entry name" value="Trypsin-like serine proteases"/>
    <property type="match status" value="1"/>
</dbReference>
<proteinExistence type="inferred from homology"/>
<dbReference type="PROSITE" id="PS00134">
    <property type="entry name" value="TRYPSIN_HIS"/>
    <property type="match status" value="1"/>
</dbReference>
<dbReference type="RefSeq" id="WP_131001218.1">
    <property type="nucleotide sequence ID" value="NZ_JBHSZR010000002.1"/>
</dbReference>
<dbReference type="Proteomes" id="UP000291613">
    <property type="component" value="Unassembled WGS sequence"/>
</dbReference>
<dbReference type="InterPro" id="IPR001314">
    <property type="entry name" value="Peptidase_S1A"/>
</dbReference>
<evidence type="ECO:0000256" key="2">
    <source>
        <dbReference type="ARBA" id="ARBA00023157"/>
    </source>
</evidence>
<organism evidence="5 6">
    <name type="scientific">Hansschlegelia quercus</name>
    <dbReference type="NCBI Taxonomy" id="2528245"/>
    <lineage>
        <taxon>Bacteria</taxon>
        <taxon>Pseudomonadati</taxon>
        <taxon>Pseudomonadota</taxon>
        <taxon>Alphaproteobacteria</taxon>
        <taxon>Hyphomicrobiales</taxon>
        <taxon>Methylopilaceae</taxon>
        <taxon>Hansschlegelia</taxon>
    </lineage>
</organism>
<comment type="similarity">
    <text evidence="1">Belongs to the peptidase S1 family.</text>
</comment>
<dbReference type="PRINTS" id="PR00722">
    <property type="entry name" value="CHYMOTRYPSIN"/>
</dbReference>
<gene>
    <name evidence="5" type="ORF">EYR15_02110</name>
</gene>
<feature type="domain" description="Peptidase S1" evidence="4">
    <location>
        <begin position="25"/>
        <end position="261"/>
    </location>
</feature>
<dbReference type="SUPFAM" id="SSF50494">
    <property type="entry name" value="Trypsin-like serine proteases"/>
    <property type="match status" value="1"/>
</dbReference>
<accession>A0A4V2JEE7</accession>
<dbReference type="Pfam" id="PF00089">
    <property type="entry name" value="Trypsin"/>
    <property type="match status" value="1"/>
</dbReference>
<dbReference type="PROSITE" id="PS50240">
    <property type="entry name" value="TRYPSIN_DOM"/>
    <property type="match status" value="1"/>
</dbReference>
<evidence type="ECO:0000313" key="5">
    <source>
        <dbReference type="EMBL" id="TBN54966.1"/>
    </source>
</evidence>
<dbReference type="InterPro" id="IPR009003">
    <property type="entry name" value="Peptidase_S1_PA"/>
</dbReference>
<name>A0A4V2JEE7_9HYPH</name>
<dbReference type="OrthoDB" id="267336at2"/>
<protein>
    <submittedName>
        <fullName evidence="5">Trypsin-like serine protease</fullName>
    </submittedName>
</protein>
<dbReference type="InterPro" id="IPR001254">
    <property type="entry name" value="Trypsin_dom"/>
</dbReference>
<dbReference type="EMBL" id="SIUB01000001">
    <property type="protein sequence ID" value="TBN54966.1"/>
    <property type="molecule type" value="Genomic_DNA"/>
</dbReference>
<keyword evidence="6" id="KW-1185">Reference proteome</keyword>
<dbReference type="InterPro" id="IPR050430">
    <property type="entry name" value="Peptidase_S1"/>
</dbReference>
<dbReference type="InterPro" id="IPR043504">
    <property type="entry name" value="Peptidase_S1_PA_chymotrypsin"/>
</dbReference>
<dbReference type="PANTHER" id="PTHR24276">
    <property type="entry name" value="POLYSERASE-RELATED"/>
    <property type="match status" value="1"/>
</dbReference>
<comment type="caution">
    <text evidence="5">The sequence shown here is derived from an EMBL/GenBank/DDBJ whole genome shotgun (WGS) entry which is preliminary data.</text>
</comment>
<keyword evidence="5" id="KW-0378">Hydrolase</keyword>
<reference evidence="5 6" key="1">
    <citation type="submission" date="2019-02" db="EMBL/GenBank/DDBJ databases">
        <title>Hansschlegelia quercus sp. nov., a novel methylotrophic bacterium from buds of oak (Quercus robur L.).</title>
        <authorList>
            <person name="Agafonova N.V."/>
            <person name="Kaparullina E.N."/>
            <person name="Grouzdev D.S."/>
            <person name="Doronina N.V."/>
        </authorList>
    </citation>
    <scope>NUCLEOTIDE SEQUENCE [LARGE SCALE GENOMIC DNA]</scope>
    <source>
        <strain evidence="5 6">Dub</strain>
    </source>
</reference>